<evidence type="ECO:0000259" key="9">
    <source>
        <dbReference type="PROSITE" id="PS50850"/>
    </source>
</evidence>
<dbReference type="Gene3D" id="1.20.1250.20">
    <property type="entry name" value="MFS general substrate transporter like domains"/>
    <property type="match status" value="1"/>
</dbReference>
<feature type="transmembrane region" description="Helical" evidence="8">
    <location>
        <begin position="339"/>
        <end position="361"/>
    </location>
</feature>
<dbReference type="InterPro" id="IPR005828">
    <property type="entry name" value="MFS_sugar_transport-like"/>
</dbReference>
<feature type="transmembrane region" description="Helical" evidence="8">
    <location>
        <begin position="472"/>
        <end position="492"/>
    </location>
</feature>
<dbReference type="AlphaFoldDB" id="A0A6A6AFC5"/>
<evidence type="ECO:0000256" key="1">
    <source>
        <dbReference type="ARBA" id="ARBA00004141"/>
    </source>
</evidence>
<dbReference type="InterPro" id="IPR020846">
    <property type="entry name" value="MFS_dom"/>
</dbReference>
<feature type="domain" description="Major facilitator superfamily (MFS) profile" evidence="9">
    <location>
        <begin position="1"/>
        <end position="496"/>
    </location>
</feature>
<evidence type="ECO:0000256" key="7">
    <source>
        <dbReference type="SAM" id="MobiDB-lite"/>
    </source>
</evidence>
<dbReference type="GO" id="GO:0015791">
    <property type="term" value="P:polyol transmembrane transport"/>
    <property type="evidence" value="ECO:0007669"/>
    <property type="project" value="UniProtKB-ARBA"/>
</dbReference>
<feature type="compositionally biased region" description="Low complexity" evidence="7">
    <location>
        <begin position="569"/>
        <end position="578"/>
    </location>
</feature>
<evidence type="ECO:0000256" key="2">
    <source>
        <dbReference type="ARBA" id="ARBA00010992"/>
    </source>
</evidence>
<feature type="region of interest" description="Disordered" evidence="7">
    <location>
        <begin position="550"/>
        <end position="602"/>
    </location>
</feature>
<comment type="subcellular location">
    <subcellularLocation>
        <location evidence="1">Membrane</location>
        <topology evidence="1">Multi-pass membrane protein</topology>
    </subcellularLocation>
</comment>
<reference evidence="10" key="1">
    <citation type="journal article" date="2020" name="Stud. Mycol.">
        <title>101 Dothideomycetes genomes: a test case for predicting lifestyles and emergence of pathogens.</title>
        <authorList>
            <person name="Haridas S."/>
            <person name="Albert R."/>
            <person name="Binder M."/>
            <person name="Bloem J."/>
            <person name="Labutti K."/>
            <person name="Salamov A."/>
            <person name="Andreopoulos B."/>
            <person name="Baker S."/>
            <person name="Barry K."/>
            <person name="Bills G."/>
            <person name="Bluhm B."/>
            <person name="Cannon C."/>
            <person name="Castanera R."/>
            <person name="Culley D."/>
            <person name="Daum C."/>
            <person name="Ezra D."/>
            <person name="Gonzalez J."/>
            <person name="Henrissat B."/>
            <person name="Kuo A."/>
            <person name="Liang C."/>
            <person name="Lipzen A."/>
            <person name="Lutzoni F."/>
            <person name="Magnuson J."/>
            <person name="Mondo S."/>
            <person name="Nolan M."/>
            <person name="Ohm R."/>
            <person name="Pangilinan J."/>
            <person name="Park H.-J."/>
            <person name="Ramirez L."/>
            <person name="Alfaro M."/>
            <person name="Sun H."/>
            <person name="Tritt A."/>
            <person name="Yoshinaga Y."/>
            <person name="Zwiers L.-H."/>
            <person name="Turgeon B."/>
            <person name="Goodwin S."/>
            <person name="Spatafora J."/>
            <person name="Crous P."/>
            <person name="Grigoriev I."/>
        </authorList>
    </citation>
    <scope>NUCLEOTIDE SEQUENCE</scope>
    <source>
        <strain evidence="10">CBS 119687</strain>
    </source>
</reference>
<evidence type="ECO:0000256" key="8">
    <source>
        <dbReference type="SAM" id="Phobius"/>
    </source>
</evidence>
<evidence type="ECO:0000256" key="5">
    <source>
        <dbReference type="ARBA" id="ARBA00022989"/>
    </source>
</evidence>
<evidence type="ECO:0000256" key="3">
    <source>
        <dbReference type="ARBA" id="ARBA00022448"/>
    </source>
</evidence>
<dbReference type="InterPro" id="IPR003663">
    <property type="entry name" value="Sugar/inositol_transpt"/>
</dbReference>
<sequence length="602" mass="66381">MSDLGKSTTTGPSSGVIRRADGDFDVVLDHNTWLLGFTIGVPFFAGAILGLIITDPITRILRFGRRGAICVAGIFSFISVIGSASVNKWEHLLGFRILLGAGMAGKASIVPILLSETSPKDVRGFLLVFWQLFVAFGLAAGSVTNLSVYRLDVHSSWRYMFISAFIPALLLLSLILFSPESPRWLLKESGAVKDLPKSDPRRGILIRKAYKSLVDLRGESVPIFAAGELFLMHTRLIDEQRRLNAALRGHPSTINASNSTTESKSPFADVIKHIGWRQRVTLIFFRSGYTKRAHRAAAAVMVSQQLCGINLIAFMADTFFRNSFFHNTHQTSPGQNMQLLGASLGLMLLSFIATIPALFVIDIPDGRRRALNWSFPSMAFSLLGSALVLKIPEKDSNQPAIGAIVGHYIFLALFIIAYSVGEGPAAFVVSAEVFPLVNRELGMSLAVCWNFTGAGFLAVIAPWLLKTFHQFGVLLLFAGTNLLAWFFCFWLVPSTGKEDLETVFEQLDITSWFMFKYTLKTVSHTTTKPVDYCLRLGSRPWDKCGYPKKLKSPRAEWQQRPQGTDTARSDPPGSSSSSEYDEYEMQTGLGADPRGLSSTPRN</sequence>
<keyword evidence="11" id="KW-1185">Reference proteome</keyword>
<dbReference type="SUPFAM" id="SSF103473">
    <property type="entry name" value="MFS general substrate transporter"/>
    <property type="match status" value="1"/>
</dbReference>
<keyword evidence="6 8" id="KW-0472">Membrane</keyword>
<dbReference type="GeneID" id="54411948"/>
<dbReference type="PANTHER" id="PTHR48020">
    <property type="entry name" value="PROTON MYO-INOSITOL COTRANSPORTER"/>
    <property type="match status" value="1"/>
</dbReference>
<dbReference type="InterPro" id="IPR036259">
    <property type="entry name" value="MFS_trans_sf"/>
</dbReference>
<feature type="transmembrane region" description="Helical" evidence="8">
    <location>
        <begin position="92"/>
        <end position="114"/>
    </location>
</feature>
<dbReference type="PANTHER" id="PTHR48020:SF4">
    <property type="entry name" value="SYMPORT, PUTATIVE (AFU_ORTHOLOGUE AFUA_3G11790)-RELATED"/>
    <property type="match status" value="1"/>
</dbReference>
<dbReference type="GO" id="GO:0022857">
    <property type="term" value="F:transmembrane transporter activity"/>
    <property type="evidence" value="ECO:0007669"/>
    <property type="project" value="InterPro"/>
</dbReference>
<keyword evidence="4 8" id="KW-0812">Transmembrane</keyword>
<feature type="transmembrane region" description="Helical" evidence="8">
    <location>
        <begin position="66"/>
        <end position="86"/>
    </location>
</feature>
<dbReference type="PROSITE" id="PS50850">
    <property type="entry name" value="MFS"/>
    <property type="match status" value="1"/>
</dbReference>
<keyword evidence="3" id="KW-0813">Transport</keyword>
<feature type="transmembrane region" description="Helical" evidence="8">
    <location>
        <begin position="126"/>
        <end position="151"/>
    </location>
</feature>
<evidence type="ECO:0000313" key="11">
    <source>
        <dbReference type="Proteomes" id="UP000799771"/>
    </source>
</evidence>
<protein>
    <submittedName>
        <fullName evidence="10">MFS general substrate transporter</fullName>
    </submittedName>
</protein>
<comment type="similarity">
    <text evidence="2">Belongs to the major facilitator superfamily. Sugar transporter (TC 2.A.1.1) family.</text>
</comment>
<accession>A0A6A6AFC5</accession>
<dbReference type="OrthoDB" id="6339427at2759"/>
<dbReference type="InterPro" id="IPR050814">
    <property type="entry name" value="Myo-inositol_Transporter"/>
</dbReference>
<dbReference type="EMBL" id="ML977506">
    <property type="protein sequence ID" value="KAF2129637.1"/>
    <property type="molecule type" value="Genomic_DNA"/>
</dbReference>
<feature type="transmembrane region" description="Helical" evidence="8">
    <location>
        <begin position="373"/>
        <end position="389"/>
    </location>
</feature>
<dbReference type="GO" id="GO:0015798">
    <property type="term" value="P:myo-inositol transport"/>
    <property type="evidence" value="ECO:0007669"/>
    <property type="project" value="UniProtKB-ARBA"/>
</dbReference>
<proteinExistence type="inferred from homology"/>
<dbReference type="Proteomes" id="UP000799771">
    <property type="component" value="Unassembled WGS sequence"/>
</dbReference>
<dbReference type="RefSeq" id="XP_033524026.1">
    <property type="nucleotide sequence ID" value="XM_033671516.1"/>
</dbReference>
<gene>
    <name evidence="10" type="ORF">P153DRAFT_396895</name>
</gene>
<evidence type="ECO:0000313" key="10">
    <source>
        <dbReference type="EMBL" id="KAF2129637.1"/>
    </source>
</evidence>
<keyword evidence="5 8" id="KW-1133">Transmembrane helix</keyword>
<organism evidence="10 11">
    <name type="scientific">Dothidotthia symphoricarpi CBS 119687</name>
    <dbReference type="NCBI Taxonomy" id="1392245"/>
    <lineage>
        <taxon>Eukaryota</taxon>
        <taxon>Fungi</taxon>
        <taxon>Dikarya</taxon>
        <taxon>Ascomycota</taxon>
        <taxon>Pezizomycotina</taxon>
        <taxon>Dothideomycetes</taxon>
        <taxon>Pleosporomycetidae</taxon>
        <taxon>Pleosporales</taxon>
        <taxon>Dothidotthiaceae</taxon>
        <taxon>Dothidotthia</taxon>
    </lineage>
</organism>
<evidence type="ECO:0000256" key="6">
    <source>
        <dbReference type="ARBA" id="ARBA00023136"/>
    </source>
</evidence>
<feature type="transmembrane region" description="Helical" evidence="8">
    <location>
        <begin position="157"/>
        <end position="177"/>
    </location>
</feature>
<evidence type="ECO:0000256" key="4">
    <source>
        <dbReference type="ARBA" id="ARBA00022692"/>
    </source>
</evidence>
<feature type="transmembrane region" description="Helical" evidence="8">
    <location>
        <begin position="401"/>
        <end position="421"/>
    </location>
</feature>
<dbReference type="PRINTS" id="PR00171">
    <property type="entry name" value="SUGRTRNSPORT"/>
</dbReference>
<dbReference type="GO" id="GO:0016020">
    <property type="term" value="C:membrane"/>
    <property type="evidence" value="ECO:0007669"/>
    <property type="project" value="UniProtKB-SubCell"/>
</dbReference>
<dbReference type="Pfam" id="PF00083">
    <property type="entry name" value="Sugar_tr"/>
    <property type="match status" value="2"/>
</dbReference>
<feature type="transmembrane region" description="Helical" evidence="8">
    <location>
        <begin position="441"/>
        <end position="465"/>
    </location>
</feature>
<name>A0A6A6AFC5_9PLEO</name>
<feature type="transmembrane region" description="Helical" evidence="8">
    <location>
        <begin position="33"/>
        <end position="54"/>
    </location>
</feature>